<reference evidence="1 2" key="1">
    <citation type="journal article" date="2016" name="Sci. Rep.">
        <title>The Dendrobium catenatum Lindl. genome sequence provides insights into polysaccharide synthase, floral development and adaptive evolution.</title>
        <authorList>
            <person name="Zhang G.Q."/>
            <person name="Xu Q."/>
            <person name="Bian C."/>
            <person name="Tsai W.C."/>
            <person name="Yeh C.M."/>
            <person name="Liu K.W."/>
            <person name="Yoshida K."/>
            <person name="Zhang L.S."/>
            <person name="Chang S.B."/>
            <person name="Chen F."/>
            <person name="Shi Y."/>
            <person name="Su Y.Y."/>
            <person name="Zhang Y.Q."/>
            <person name="Chen L.J."/>
            <person name="Yin Y."/>
            <person name="Lin M."/>
            <person name="Huang H."/>
            <person name="Deng H."/>
            <person name="Wang Z.W."/>
            <person name="Zhu S.L."/>
            <person name="Zhao X."/>
            <person name="Deng C."/>
            <person name="Niu S.C."/>
            <person name="Huang J."/>
            <person name="Wang M."/>
            <person name="Liu G.H."/>
            <person name="Yang H.J."/>
            <person name="Xiao X.J."/>
            <person name="Hsiao Y.Y."/>
            <person name="Wu W.L."/>
            <person name="Chen Y.Y."/>
            <person name="Mitsuda N."/>
            <person name="Ohme-Takagi M."/>
            <person name="Luo Y.B."/>
            <person name="Van de Peer Y."/>
            <person name="Liu Z.J."/>
        </authorList>
    </citation>
    <scope>NUCLEOTIDE SEQUENCE [LARGE SCALE GENOMIC DNA]</scope>
    <source>
        <tissue evidence="1">The whole plant</tissue>
    </source>
</reference>
<accession>A0A2I0XDR3</accession>
<proteinExistence type="predicted"/>
<dbReference type="AlphaFoldDB" id="A0A2I0XDR3"/>
<sequence>MVIFSTSLTNTFDLYYKPLAILYSHTTPISPLALASEFILSASISTTPLLGKNPNSYSSASDIVTALSKPKLPRATVSLPLTKIITFTSRKSPITLKELSTL</sequence>
<dbReference type="EMBL" id="KZ501954">
    <property type="protein sequence ID" value="PKU86067.1"/>
    <property type="molecule type" value="Genomic_DNA"/>
</dbReference>
<gene>
    <name evidence="1" type="ORF">MA16_Dca001898</name>
</gene>
<protein>
    <submittedName>
        <fullName evidence="1">Uncharacterized protein</fullName>
    </submittedName>
</protein>
<reference evidence="1 2" key="2">
    <citation type="journal article" date="2017" name="Nature">
        <title>The Apostasia genome and the evolution of orchids.</title>
        <authorList>
            <person name="Zhang G.Q."/>
            <person name="Liu K.W."/>
            <person name="Li Z."/>
            <person name="Lohaus R."/>
            <person name="Hsiao Y.Y."/>
            <person name="Niu S.C."/>
            <person name="Wang J.Y."/>
            <person name="Lin Y.C."/>
            <person name="Xu Q."/>
            <person name="Chen L.J."/>
            <person name="Yoshida K."/>
            <person name="Fujiwara S."/>
            <person name="Wang Z.W."/>
            <person name="Zhang Y.Q."/>
            <person name="Mitsuda N."/>
            <person name="Wang M."/>
            <person name="Liu G.H."/>
            <person name="Pecoraro L."/>
            <person name="Huang H.X."/>
            <person name="Xiao X.J."/>
            <person name="Lin M."/>
            <person name="Wu X.Y."/>
            <person name="Wu W.L."/>
            <person name="Chen Y.Y."/>
            <person name="Chang S.B."/>
            <person name="Sakamoto S."/>
            <person name="Ohme-Takagi M."/>
            <person name="Yagi M."/>
            <person name="Zeng S.J."/>
            <person name="Shen C.Y."/>
            <person name="Yeh C.M."/>
            <person name="Luo Y.B."/>
            <person name="Tsai W.C."/>
            <person name="Van de Peer Y."/>
            <person name="Liu Z.J."/>
        </authorList>
    </citation>
    <scope>NUCLEOTIDE SEQUENCE [LARGE SCALE GENOMIC DNA]</scope>
    <source>
        <tissue evidence="1">The whole plant</tissue>
    </source>
</reference>
<name>A0A2I0XDR3_9ASPA</name>
<organism evidence="1 2">
    <name type="scientific">Dendrobium catenatum</name>
    <dbReference type="NCBI Taxonomy" id="906689"/>
    <lineage>
        <taxon>Eukaryota</taxon>
        <taxon>Viridiplantae</taxon>
        <taxon>Streptophyta</taxon>
        <taxon>Embryophyta</taxon>
        <taxon>Tracheophyta</taxon>
        <taxon>Spermatophyta</taxon>
        <taxon>Magnoliopsida</taxon>
        <taxon>Liliopsida</taxon>
        <taxon>Asparagales</taxon>
        <taxon>Orchidaceae</taxon>
        <taxon>Epidendroideae</taxon>
        <taxon>Malaxideae</taxon>
        <taxon>Dendrobiinae</taxon>
        <taxon>Dendrobium</taxon>
    </lineage>
</organism>
<dbReference type="Proteomes" id="UP000233837">
    <property type="component" value="Unassembled WGS sequence"/>
</dbReference>
<keyword evidence="2" id="KW-1185">Reference proteome</keyword>
<evidence type="ECO:0000313" key="2">
    <source>
        <dbReference type="Proteomes" id="UP000233837"/>
    </source>
</evidence>
<evidence type="ECO:0000313" key="1">
    <source>
        <dbReference type="EMBL" id="PKU86067.1"/>
    </source>
</evidence>